<feature type="non-terminal residue" evidence="13">
    <location>
        <position position="1"/>
    </location>
</feature>
<protein>
    <submittedName>
        <fullName evidence="13">Putative metabotropic glutamate receptor 7</fullName>
    </submittedName>
</protein>
<dbReference type="InterPro" id="IPR011500">
    <property type="entry name" value="GPCR_3_9-Cys_dom"/>
</dbReference>
<dbReference type="InterPro" id="IPR038550">
    <property type="entry name" value="GPCR_3_9-Cys_sf"/>
</dbReference>
<dbReference type="OrthoDB" id="425344at2759"/>
<evidence type="ECO:0000256" key="4">
    <source>
        <dbReference type="ARBA" id="ARBA00022692"/>
    </source>
</evidence>
<keyword evidence="4 11" id="KW-0812">Transmembrane</keyword>
<dbReference type="EMBL" id="MRZV01001016">
    <property type="protein sequence ID" value="PIK41473.1"/>
    <property type="molecule type" value="Genomic_DNA"/>
</dbReference>
<proteinExistence type="inferred from homology"/>
<feature type="transmembrane region" description="Helical" evidence="11">
    <location>
        <begin position="322"/>
        <end position="342"/>
    </location>
</feature>
<evidence type="ECO:0000313" key="13">
    <source>
        <dbReference type="EMBL" id="PIK41473.1"/>
    </source>
</evidence>
<evidence type="ECO:0000256" key="9">
    <source>
        <dbReference type="ARBA" id="ARBA00023180"/>
    </source>
</evidence>
<dbReference type="STRING" id="307972.A0A2G8K0F7"/>
<dbReference type="PANTHER" id="PTHR24060">
    <property type="entry name" value="METABOTROPIC GLUTAMATE RECEPTOR"/>
    <property type="match status" value="1"/>
</dbReference>
<keyword evidence="9" id="KW-0325">Glycoprotein</keyword>
<sequence>KSGSVRFNRDGDRPGSYQLYQYRKSSDSTFEYVPVGTWDDQLVINKSLLHWGKFNDKLPGSICVAPCEAGLITQMLHTDRCCWICIRCQPYQILQDEFTCANCSKYKMPSKDKSTCVDIDDEYLRWNEAFSIIPAALSVVGIFFTMFTIIVFIKYQNTPVIRASGRELCYVLLSGILLTFVSPVVILAPPSDIICGLRRIMLGIPLVISYSALFTKTNRVYRIFNSGKRSVKRPQYTSPRSQIVICLLLVSVQVFVTVAWLLIHPPAVTREKAEWNRVIIDCSASDLAEVTSLVYAMFLVLLCTVYAFKTRKMPENFNEAKFIAFTMYTTCIVWTAFIPIVVGTASTDYK</sequence>
<keyword evidence="8 13" id="KW-0675">Receptor</keyword>
<dbReference type="Pfam" id="PF07562">
    <property type="entry name" value="NCD3G"/>
    <property type="match status" value="1"/>
</dbReference>
<evidence type="ECO:0000256" key="6">
    <source>
        <dbReference type="ARBA" id="ARBA00023040"/>
    </source>
</evidence>
<evidence type="ECO:0000256" key="7">
    <source>
        <dbReference type="ARBA" id="ARBA00023136"/>
    </source>
</evidence>
<feature type="transmembrane region" description="Helical" evidence="11">
    <location>
        <begin position="132"/>
        <end position="155"/>
    </location>
</feature>
<dbReference type="GO" id="GO:0004930">
    <property type="term" value="F:G protein-coupled receptor activity"/>
    <property type="evidence" value="ECO:0007669"/>
    <property type="project" value="UniProtKB-KW"/>
</dbReference>
<dbReference type="Proteomes" id="UP000230750">
    <property type="component" value="Unassembled WGS sequence"/>
</dbReference>
<keyword evidence="6" id="KW-0297">G-protein coupled receptor</keyword>
<keyword evidence="14" id="KW-1185">Reference proteome</keyword>
<dbReference type="PRINTS" id="PR00248">
    <property type="entry name" value="GPCRMGR"/>
</dbReference>
<dbReference type="PROSITE" id="PS00981">
    <property type="entry name" value="G_PROTEIN_RECEP_F3_3"/>
    <property type="match status" value="1"/>
</dbReference>
<evidence type="ECO:0000313" key="14">
    <source>
        <dbReference type="Proteomes" id="UP000230750"/>
    </source>
</evidence>
<feature type="transmembrane region" description="Helical" evidence="11">
    <location>
        <begin position="167"/>
        <end position="188"/>
    </location>
</feature>
<evidence type="ECO:0000256" key="11">
    <source>
        <dbReference type="SAM" id="Phobius"/>
    </source>
</evidence>
<dbReference type="SUPFAM" id="SSF53822">
    <property type="entry name" value="Periplasmic binding protein-like I"/>
    <property type="match status" value="1"/>
</dbReference>
<dbReference type="Gene3D" id="2.10.50.30">
    <property type="entry name" value="GPCR, family 3, nine cysteines domain"/>
    <property type="match status" value="1"/>
</dbReference>
<keyword evidence="5 11" id="KW-1133">Transmembrane helix</keyword>
<evidence type="ECO:0000256" key="5">
    <source>
        <dbReference type="ARBA" id="ARBA00022989"/>
    </source>
</evidence>
<dbReference type="PROSITE" id="PS50259">
    <property type="entry name" value="G_PROTEIN_RECEP_F3_4"/>
    <property type="match status" value="1"/>
</dbReference>
<evidence type="ECO:0000256" key="2">
    <source>
        <dbReference type="ARBA" id="ARBA00007242"/>
    </source>
</evidence>
<evidence type="ECO:0000256" key="1">
    <source>
        <dbReference type="ARBA" id="ARBA00004651"/>
    </source>
</evidence>
<dbReference type="GO" id="GO:0005886">
    <property type="term" value="C:plasma membrane"/>
    <property type="evidence" value="ECO:0007669"/>
    <property type="project" value="UniProtKB-SubCell"/>
</dbReference>
<reference evidence="13 14" key="1">
    <citation type="journal article" date="2017" name="PLoS Biol.">
        <title>The sea cucumber genome provides insights into morphological evolution and visceral regeneration.</title>
        <authorList>
            <person name="Zhang X."/>
            <person name="Sun L."/>
            <person name="Yuan J."/>
            <person name="Sun Y."/>
            <person name="Gao Y."/>
            <person name="Zhang L."/>
            <person name="Li S."/>
            <person name="Dai H."/>
            <person name="Hamel J.F."/>
            <person name="Liu C."/>
            <person name="Yu Y."/>
            <person name="Liu S."/>
            <person name="Lin W."/>
            <person name="Guo K."/>
            <person name="Jin S."/>
            <person name="Xu P."/>
            <person name="Storey K.B."/>
            <person name="Huan P."/>
            <person name="Zhang T."/>
            <person name="Zhou Y."/>
            <person name="Zhang J."/>
            <person name="Lin C."/>
            <person name="Li X."/>
            <person name="Xing L."/>
            <person name="Huo D."/>
            <person name="Sun M."/>
            <person name="Wang L."/>
            <person name="Mercier A."/>
            <person name="Li F."/>
            <person name="Yang H."/>
            <person name="Xiang J."/>
        </authorList>
    </citation>
    <scope>NUCLEOTIDE SEQUENCE [LARGE SCALE GENOMIC DNA]</scope>
    <source>
        <strain evidence="13">Shaxun</strain>
        <tissue evidence="13">Muscle</tissue>
    </source>
</reference>
<comment type="subcellular location">
    <subcellularLocation>
        <location evidence="1">Cell membrane</location>
        <topology evidence="1">Multi-pass membrane protein</topology>
    </subcellularLocation>
</comment>
<dbReference type="Pfam" id="PF00003">
    <property type="entry name" value="7tm_3"/>
    <property type="match status" value="1"/>
</dbReference>
<accession>A0A2G8K0F7</accession>
<feature type="transmembrane region" description="Helical" evidence="11">
    <location>
        <begin position="200"/>
        <end position="221"/>
    </location>
</feature>
<comment type="similarity">
    <text evidence="2">Belongs to the G-protein coupled receptor 3 family.</text>
</comment>
<name>A0A2G8K0F7_STIJA</name>
<feature type="transmembrane region" description="Helical" evidence="11">
    <location>
        <begin position="293"/>
        <end position="310"/>
    </location>
</feature>
<evidence type="ECO:0000259" key="12">
    <source>
        <dbReference type="PROSITE" id="PS50259"/>
    </source>
</evidence>
<feature type="domain" description="G-protein coupled receptors family 3 profile" evidence="12">
    <location>
        <begin position="130"/>
        <end position="350"/>
    </location>
</feature>
<keyword evidence="3" id="KW-1003">Cell membrane</keyword>
<dbReference type="InterPro" id="IPR017979">
    <property type="entry name" value="GPCR_3_CS"/>
</dbReference>
<gene>
    <name evidence="13" type="ORF">BSL78_21682</name>
</gene>
<keyword evidence="10" id="KW-0807">Transducer</keyword>
<evidence type="ECO:0000256" key="10">
    <source>
        <dbReference type="ARBA" id="ARBA00023224"/>
    </source>
</evidence>
<organism evidence="13 14">
    <name type="scientific">Stichopus japonicus</name>
    <name type="common">Sea cucumber</name>
    <dbReference type="NCBI Taxonomy" id="307972"/>
    <lineage>
        <taxon>Eukaryota</taxon>
        <taxon>Metazoa</taxon>
        <taxon>Echinodermata</taxon>
        <taxon>Eleutherozoa</taxon>
        <taxon>Echinozoa</taxon>
        <taxon>Holothuroidea</taxon>
        <taxon>Aspidochirotacea</taxon>
        <taxon>Aspidochirotida</taxon>
        <taxon>Stichopodidae</taxon>
        <taxon>Apostichopus</taxon>
    </lineage>
</organism>
<comment type="caution">
    <text evidence="13">The sequence shown here is derived from an EMBL/GenBank/DDBJ whole genome shotgun (WGS) entry which is preliminary data.</text>
</comment>
<dbReference type="InterPro" id="IPR050726">
    <property type="entry name" value="mGluR"/>
</dbReference>
<evidence type="ECO:0000256" key="3">
    <source>
        <dbReference type="ARBA" id="ARBA00022475"/>
    </source>
</evidence>
<dbReference type="InterPro" id="IPR028082">
    <property type="entry name" value="Peripla_BP_I"/>
</dbReference>
<feature type="non-terminal residue" evidence="13">
    <location>
        <position position="350"/>
    </location>
</feature>
<feature type="transmembrane region" description="Helical" evidence="11">
    <location>
        <begin position="242"/>
        <end position="263"/>
    </location>
</feature>
<keyword evidence="7 11" id="KW-0472">Membrane</keyword>
<evidence type="ECO:0000256" key="8">
    <source>
        <dbReference type="ARBA" id="ARBA00023170"/>
    </source>
</evidence>
<dbReference type="InterPro" id="IPR000337">
    <property type="entry name" value="GPCR_3"/>
</dbReference>
<dbReference type="AlphaFoldDB" id="A0A2G8K0F7"/>
<dbReference type="InterPro" id="IPR017978">
    <property type="entry name" value="GPCR_3_C"/>
</dbReference>
<dbReference type="FunFam" id="2.10.50.30:FF:000001">
    <property type="entry name" value="metabotropic glutamate receptor 1"/>
    <property type="match status" value="1"/>
</dbReference>